<dbReference type="PANTHER" id="PTHR42709:SF6">
    <property type="entry name" value="UNDECAPRENYL PHOSPHATE TRANSPORTER A"/>
    <property type="match status" value="1"/>
</dbReference>
<dbReference type="Pfam" id="PF09335">
    <property type="entry name" value="VTT_dom"/>
    <property type="match status" value="1"/>
</dbReference>
<dbReference type="InterPro" id="IPR032816">
    <property type="entry name" value="VTT_dom"/>
</dbReference>
<dbReference type="PANTHER" id="PTHR42709">
    <property type="entry name" value="ALKALINE PHOSPHATASE LIKE PROTEIN"/>
    <property type="match status" value="1"/>
</dbReference>
<sequence length="197" mass="21842">MEQFFYIIINYIALWGYTAIVVAMAMESACLPVPSEVIFGFTGYLVYLGKLDFTKAVVAGVAGGLIGSVVAYLIGYYGGRPVVAKYGKYVFLSHRHVHMAQRWFDRYGLKAVFYSRLLPVVRTFISLPAGFAKVDFVKFVLYTLLGSVPWTVGLIYAGMLLGENWQKISAIGHKASLVVVAGLIVLGIYYLRKNICI</sequence>
<dbReference type="InterPro" id="IPR051311">
    <property type="entry name" value="DedA_domain"/>
</dbReference>
<protein>
    <submittedName>
        <fullName evidence="9">DedA</fullName>
    </submittedName>
</protein>
<keyword evidence="5 7" id="KW-1133">Transmembrane helix</keyword>
<gene>
    <name evidence="9" type="ORF">TcarDRAFT_2452</name>
</gene>
<name>A1HLQ6_9FIRM</name>
<keyword evidence="3" id="KW-1003">Cell membrane</keyword>
<evidence type="ECO:0000256" key="7">
    <source>
        <dbReference type="SAM" id="Phobius"/>
    </source>
</evidence>
<keyword evidence="10" id="KW-1185">Reference proteome</keyword>
<evidence type="ECO:0000256" key="4">
    <source>
        <dbReference type="ARBA" id="ARBA00022692"/>
    </source>
</evidence>
<feature type="transmembrane region" description="Helical" evidence="7">
    <location>
        <begin position="139"/>
        <end position="159"/>
    </location>
</feature>
<evidence type="ECO:0000256" key="6">
    <source>
        <dbReference type="ARBA" id="ARBA00023136"/>
    </source>
</evidence>
<evidence type="ECO:0000256" key="5">
    <source>
        <dbReference type="ARBA" id="ARBA00022989"/>
    </source>
</evidence>
<keyword evidence="6 7" id="KW-0472">Membrane</keyword>
<dbReference type="EMBL" id="AAWL01000001">
    <property type="protein sequence ID" value="EAX48763.1"/>
    <property type="molecule type" value="Genomic_DNA"/>
</dbReference>
<reference evidence="9 10" key="1">
    <citation type="submission" date="2007-01" db="EMBL/GenBank/DDBJ databases">
        <title>Annotation of the draft genome assembly of Thermosinus carboxydivorans Nor1.</title>
        <authorList>
            <consortium name="US DOE Joint Genome Institute (JGI-ORNL)"/>
            <person name="Larimer F."/>
            <person name="Land M."/>
            <person name="Hauser L."/>
        </authorList>
    </citation>
    <scope>NUCLEOTIDE SEQUENCE [LARGE SCALE GENOMIC DNA]</scope>
    <source>
        <strain evidence="9 10">Nor1</strain>
    </source>
</reference>
<accession>A1HLQ6</accession>
<dbReference type="eggNOG" id="COG0586">
    <property type="taxonomic scope" value="Bacteria"/>
</dbReference>
<keyword evidence="4 7" id="KW-0812">Transmembrane</keyword>
<organism evidence="9 10">
    <name type="scientific">Thermosinus carboxydivorans Nor1</name>
    <dbReference type="NCBI Taxonomy" id="401526"/>
    <lineage>
        <taxon>Bacteria</taxon>
        <taxon>Bacillati</taxon>
        <taxon>Bacillota</taxon>
        <taxon>Negativicutes</taxon>
        <taxon>Selenomonadales</taxon>
        <taxon>Sporomusaceae</taxon>
        <taxon>Thermosinus</taxon>
    </lineage>
</organism>
<dbReference type="Proteomes" id="UP000005139">
    <property type="component" value="Unassembled WGS sequence"/>
</dbReference>
<comment type="similarity">
    <text evidence="2">Belongs to the DedA family.</text>
</comment>
<feature type="transmembrane region" description="Helical" evidence="7">
    <location>
        <begin position="7"/>
        <end position="25"/>
    </location>
</feature>
<feature type="transmembrane region" description="Helical" evidence="7">
    <location>
        <begin position="171"/>
        <end position="191"/>
    </location>
</feature>
<evidence type="ECO:0000259" key="8">
    <source>
        <dbReference type="Pfam" id="PF09335"/>
    </source>
</evidence>
<comment type="subcellular location">
    <subcellularLocation>
        <location evidence="1">Cell membrane</location>
        <topology evidence="1">Multi-pass membrane protein</topology>
    </subcellularLocation>
</comment>
<evidence type="ECO:0000313" key="10">
    <source>
        <dbReference type="Proteomes" id="UP000005139"/>
    </source>
</evidence>
<dbReference type="GO" id="GO:0005886">
    <property type="term" value="C:plasma membrane"/>
    <property type="evidence" value="ECO:0007669"/>
    <property type="project" value="UniProtKB-SubCell"/>
</dbReference>
<reference evidence="9 10" key="2">
    <citation type="submission" date="2007-01" db="EMBL/GenBank/DDBJ databases">
        <title>Sequencing of the draft genome and assembly of Thermosinus carboxydivorans Nor1.</title>
        <authorList>
            <consortium name="US DOE Joint Genome Institute (JGI-PGF)"/>
            <person name="Copeland A."/>
            <person name="Lucas S."/>
            <person name="Lapidus A."/>
            <person name="Barry K."/>
            <person name="Glavina del Rio T."/>
            <person name="Dalin E."/>
            <person name="Tice H."/>
            <person name="Bruce D."/>
            <person name="Pitluck S."/>
            <person name="Richardson P."/>
        </authorList>
    </citation>
    <scope>NUCLEOTIDE SEQUENCE [LARGE SCALE GENOMIC DNA]</scope>
    <source>
        <strain evidence="9 10">Nor1</strain>
    </source>
</reference>
<evidence type="ECO:0000256" key="3">
    <source>
        <dbReference type="ARBA" id="ARBA00022475"/>
    </source>
</evidence>
<dbReference type="AlphaFoldDB" id="A1HLQ6"/>
<evidence type="ECO:0000256" key="1">
    <source>
        <dbReference type="ARBA" id="ARBA00004651"/>
    </source>
</evidence>
<comment type="caution">
    <text evidence="9">The sequence shown here is derived from an EMBL/GenBank/DDBJ whole genome shotgun (WGS) entry which is preliminary data.</text>
</comment>
<dbReference type="RefSeq" id="WP_007287970.1">
    <property type="nucleotide sequence ID" value="NZ_AAWL01000001.1"/>
</dbReference>
<dbReference type="OrthoDB" id="9813426at2"/>
<feature type="domain" description="VTT" evidence="8">
    <location>
        <begin position="33"/>
        <end position="158"/>
    </location>
</feature>
<feature type="transmembrane region" description="Helical" evidence="7">
    <location>
        <begin position="56"/>
        <end position="77"/>
    </location>
</feature>
<evidence type="ECO:0000313" key="9">
    <source>
        <dbReference type="EMBL" id="EAX48763.1"/>
    </source>
</evidence>
<evidence type="ECO:0000256" key="2">
    <source>
        <dbReference type="ARBA" id="ARBA00010792"/>
    </source>
</evidence>
<proteinExistence type="inferred from homology"/>